<dbReference type="Gene3D" id="3.40.50.12780">
    <property type="entry name" value="N-terminal domain of ligase-like"/>
    <property type="match status" value="1"/>
</dbReference>
<dbReference type="InterPro" id="IPR045851">
    <property type="entry name" value="AMP-bd_C_sf"/>
</dbReference>
<evidence type="ECO:0000256" key="4">
    <source>
        <dbReference type="ARBA" id="ARBA00023136"/>
    </source>
</evidence>
<organism evidence="10 11">
    <name type="scientific">Aerophototrophica crusticola</name>
    <dbReference type="NCBI Taxonomy" id="1709002"/>
    <lineage>
        <taxon>Bacteria</taxon>
        <taxon>Pseudomonadati</taxon>
        <taxon>Pseudomonadota</taxon>
        <taxon>Alphaproteobacteria</taxon>
        <taxon>Rhodospirillales</taxon>
        <taxon>Rhodospirillaceae</taxon>
        <taxon>Aerophototrophica</taxon>
    </lineage>
</organism>
<dbReference type="AlphaFoldDB" id="A0A858R7T2"/>
<keyword evidence="11" id="KW-1185">Reference proteome</keyword>
<dbReference type="InterPro" id="IPR000873">
    <property type="entry name" value="AMP-dep_synth/lig_dom"/>
</dbReference>
<sequence>MDGSAWVRGSPGAAGDMALPPTLVAFLEARCARYGARPAMRCALPNGMAGTLTFNQLAEASDAVALWLREELGLPHGAVVAVQGPNCLAFPVIFWGALKAGMVPTAINPLYTPREVSDQLKAAKARVLFVLDALAGKLDMVLEQAGPLPVVTFGIAEFFARPTRAFIHFMLRRVKRMVPPIPVEHRRFDDILARGQALRVRGGAERVRAYGEAVTGDDTVTLWFTGGTTGKSKGVVHTHRSLLASMALINHAFAEPWKTEPPRTLLVLPFYHIFGVGMMLQALELGGEIILIPNPRPLTNLKKSIERFHPTFLPGVPTLFANLANQDWFVPAAKPHLRLCLAGAAPLTPATQQRWRQVMGQPIHELYGMTECGLATATPLDGQDHTGSIGRLLPGLSARIVDAGGNEVPDGEPGELLLRGPQVMKGYLDQPAETAATLRDGWLHTGDVVVRDPGGFLRIVDRRKDMLLVSGFNVYPSEIEAVIAEHPGVLECAVIGVPDDATGEAPKAFVVARDPALTVDAVREHCKERLTNYKRPRQVEIIPELPKTPVGKVLKRELRLRAAPVSPFHAP</sequence>
<evidence type="ECO:0000256" key="1">
    <source>
        <dbReference type="ARBA" id="ARBA00004170"/>
    </source>
</evidence>
<dbReference type="PANTHER" id="PTHR43767:SF8">
    <property type="entry name" value="LONG-CHAIN-FATTY-ACID--COA LIGASE"/>
    <property type="match status" value="1"/>
</dbReference>
<dbReference type="KEGG" id="acru:HHL28_09265"/>
<dbReference type="Pfam" id="PF00501">
    <property type="entry name" value="AMP-binding"/>
    <property type="match status" value="1"/>
</dbReference>
<evidence type="ECO:0000256" key="5">
    <source>
        <dbReference type="ARBA" id="ARBA00026121"/>
    </source>
</evidence>
<proteinExistence type="predicted"/>
<dbReference type="SUPFAM" id="SSF56801">
    <property type="entry name" value="Acetyl-CoA synthetase-like"/>
    <property type="match status" value="1"/>
</dbReference>
<dbReference type="Proteomes" id="UP000501891">
    <property type="component" value="Chromosome"/>
</dbReference>
<keyword evidence="3 10" id="KW-0436">Ligase</keyword>
<dbReference type="InterPro" id="IPR050237">
    <property type="entry name" value="ATP-dep_AMP-bd_enzyme"/>
</dbReference>
<comment type="subcellular location">
    <subcellularLocation>
        <location evidence="1">Membrane</location>
        <topology evidence="1">Peripheral membrane protein</topology>
    </subcellularLocation>
</comment>
<evidence type="ECO:0000256" key="3">
    <source>
        <dbReference type="ARBA" id="ARBA00022598"/>
    </source>
</evidence>
<evidence type="ECO:0000259" key="8">
    <source>
        <dbReference type="Pfam" id="PF00501"/>
    </source>
</evidence>
<evidence type="ECO:0000256" key="2">
    <source>
        <dbReference type="ARBA" id="ARBA00005005"/>
    </source>
</evidence>
<comment type="pathway">
    <text evidence="2">Lipid metabolism; fatty acid beta-oxidation.</text>
</comment>
<dbReference type="PROSITE" id="PS00455">
    <property type="entry name" value="AMP_BINDING"/>
    <property type="match status" value="1"/>
</dbReference>
<accession>A0A858R7T2</accession>
<protein>
    <recommendedName>
        <fullName evidence="6">Long-chain-fatty-acid--CoA ligase</fullName>
        <ecNumber evidence="5">6.2.1.3</ecNumber>
    </recommendedName>
    <alternativeName>
        <fullName evidence="7">Long-chain acyl-CoA synthetase</fullName>
    </alternativeName>
</protein>
<evidence type="ECO:0000259" key="9">
    <source>
        <dbReference type="Pfam" id="PF13193"/>
    </source>
</evidence>
<dbReference type="InterPro" id="IPR042099">
    <property type="entry name" value="ANL_N_sf"/>
</dbReference>
<evidence type="ECO:0000313" key="10">
    <source>
        <dbReference type="EMBL" id="QJE73253.1"/>
    </source>
</evidence>
<reference evidence="10" key="1">
    <citation type="submission" date="2020-04" db="EMBL/GenBank/DDBJ databases">
        <title>A desert anoxygenic phototrophic bacterium fixes CO2 using RubisCO under aerobic conditions.</title>
        <authorList>
            <person name="Tang K."/>
        </authorList>
    </citation>
    <scope>NUCLEOTIDE SEQUENCE [LARGE SCALE GENOMIC DNA]</scope>
    <source>
        <strain evidence="10">MIMtkB3</strain>
    </source>
</reference>
<dbReference type="EC" id="6.2.1.3" evidence="5"/>
<dbReference type="GO" id="GO:0016020">
    <property type="term" value="C:membrane"/>
    <property type="evidence" value="ECO:0007669"/>
    <property type="project" value="UniProtKB-SubCell"/>
</dbReference>
<evidence type="ECO:0000313" key="11">
    <source>
        <dbReference type="Proteomes" id="UP000501891"/>
    </source>
</evidence>
<dbReference type="GO" id="GO:0004467">
    <property type="term" value="F:long-chain fatty acid-CoA ligase activity"/>
    <property type="evidence" value="ECO:0007669"/>
    <property type="project" value="UniProtKB-EC"/>
</dbReference>
<keyword evidence="4" id="KW-0472">Membrane</keyword>
<dbReference type="EMBL" id="CP051775">
    <property type="protein sequence ID" value="QJE73253.1"/>
    <property type="molecule type" value="Genomic_DNA"/>
</dbReference>
<dbReference type="Pfam" id="PF13193">
    <property type="entry name" value="AMP-binding_C"/>
    <property type="match status" value="1"/>
</dbReference>
<dbReference type="Gene3D" id="3.30.300.30">
    <property type="match status" value="1"/>
</dbReference>
<feature type="domain" description="AMP-dependent synthetase/ligase" evidence="8">
    <location>
        <begin position="27"/>
        <end position="428"/>
    </location>
</feature>
<gene>
    <name evidence="10" type="ORF">HHL28_09265</name>
</gene>
<evidence type="ECO:0000256" key="6">
    <source>
        <dbReference type="ARBA" id="ARBA00039545"/>
    </source>
</evidence>
<dbReference type="InterPro" id="IPR025110">
    <property type="entry name" value="AMP-bd_C"/>
</dbReference>
<dbReference type="InterPro" id="IPR020845">
    <property type="entry name" value="AMP-binding_CS"/>
</dbReference>
<evidence type="ECO:0000256" key="7">
    <source>
        <dbReference type="ARBA" id="ARBA00042773"/>
    </source>
</evidence>
<feature type="domain" description="AMP-binding enzyme C-terminal" evidence="9">
    <location>
        <begin position="478"/>
        <end position="552"/>
    </location>
</feature>
<name>A0A858R7T2_9PROT</name>
<dbReference type="PANTHER" id="PTHR43767">
    <property type="entry name" value="LONG-CHAIN-FATTY-ACID--COA LIGASE"/>
    <property type="match status" value="1"/>
</dbReference>